<dbReference type="STRING" id="573413.Spirs_3348"/>
<dbReference type="Proteomes" id="UP000002318">
    <property type="component" value="Chromosome"/>
</dbReference>
<name>E1RAS4_SEDSS</name>
<dbReference type="RefSeq" id="WP_013255901.1">
    <property type="nucleotide sequence ID" value="NC_014364.1"/>
</dbReference>
<dbReference type="Pfam" id="PF00005">
    <property type="entry name" value="ABC_tran"/>
    <property type="match status" value="1"/>
</dbReference>
<reference evidence="5 6" key="1">
    <citation type="journal article" date="2010" name="Stand. Genomic Sci.">
        <title>Complete genome sequence of Spirochaeta smaragdinae type strain (SEBR 4228).</title>
        <authorList>
            <person name="Mavromatis K."/>
            <person name="Yasawong M."/>
            <person name="Chertkov O."/>
            <person name="Lapidus A."/>
            <person name="Lucas S."/>
            <person name="Nolan M."/>
            <person name="Del Rio T.G."/>
            <person name="Tice H."/>
            <person name="Cheng J.F."/>
            <person name="Pitluck S."/>
            <person name="Liolios K."/>
            <person name="Ivanova N."/>
            <person name="Tapia R."/>
            <person name="Han C."/>
            <person name="Bruce D."/>
            <person name="Goodwin L."/>
            <person name="Pati A."/>
            <person name="Chen A."/>
            <person name="Palaniappan K."/>
            <person name="Land M."/>
            <person name="Hauser L."/>
            <person name="Chang Y.J."/>
            <person name="Jeffries C.D."/>
            <person name="Detter J.C."/>
            <person name="Rohde M."/>
            <person name="Brambilla E."/>
            <person name="Spring S."/>
            <person name="Goker M."/>
            <person name="Sikorski J."/>
            <person name="Woyke T."/>
            <person name="Bristow J."/>
            <person name="Eisen J.A."/>
            <person name="Markowitz V."/>
            <person name="Hugenholtz P."/>
            <person name="Klenk H.P."/>
            <person name="Kyrpides N.C."/>
        </authorList>
    </citation>
    <scope>NUCLEOTIDE SEQUENCE [LARGE SCALE GENOMIC DNA]</scope>
    <source>
        <strain evidence="6">DSM 11293 / JCM 15392 / SEBR 4228</strain>
    </source>
</reference>
<dbReference type="GO" id="GO:0042626">
    <property type="term" value="F:ATPase-coupled transmembrane transporter activity"/>
    <property type="evidence" value="ECO:0007669"/>
    <property type="project" value="TreeGrafter"/>
</dbReference>
<keyword evidence="6" id="KW-1185">Reference proteome</keyword>
<dbReference type="AlphaFoldDB" id="E1RAS4"/>
<evidence type="ECO:0000313" key="5">
    <source>
        <dbReference type="EMBL" id="ADK82442.1"/>
    </source>
</evidence>
<sequence>MAIPFFELENATVYRGERIVFDRINLRLEAGTHTAVLGPNGSGKSTLVKLIFRDIYPAALPGSVMRTFGNELMNAWELRKRIGLVSADLQHRYMASVTGRSVVLSGFYSSIATGGTQEFSDEDQYAADRALERSGAVSLADRRFGTLSTGEQRRLLLARSMVHNPEILLLDEPTAGLDMNGRFAFFDLLDGFLDEGKSVLLITHHIEEIPPGIQRVILLKSGQVFADGSPSEVLKPDDLGRLFGRNIELIERGGFRYAVPESRSTPA</sequence>
<dbReference type="InterPro" id="IPR003439">
    <property type="entry name" value="ABC_transporter-like_ATP-bd"/>
</dbReference>
<dbReference type="PANTHER" id="PTHR43553">
    <property type="entry name" value="HEAVY METAL TRANSPORTER"/>
    <property type="match status" value="1"/>
</dbReference>
<evidence type="ECO:0000256" key="2">
    <source>
        <dbReference type="ARBA" id="ARBA00022741"/>
    </source>
</evidence>
<keyword evidence="2" id="KW-0547">Nucleotide-binding</keyword>
<evidence type="ECO:0000259" key="4">
    <source>
        <dbReference type="PROSITE" id="PS50893"/>
    </source>
</evidence>
<dbReference type="InterPro" id="IPR027417">
    <property type="entry name" value="P-loop_NTPase"/>
</dbReference>
<dbReference type="Gene3D" id="3.40.50.300">
    <property type="entry name" value="P-loop containing nucleotide triphosphate hydrolases"/>
    <property type="match status" value="1"/>
</dbReference>
<dbReference type="GO" id="GO:0043190">
    <property type="term" value="C:ATP-binding cassette (ABC) transporter complex"/>
    <property type="evidence" value="ECO:0007669"/>
    <property type="project" value="TreeGrafter"/>
</dbReference>
<evidence type="ECO:0000256" key="3">
    <source>
        <dbReference type="ARBA" id="ARBA00022840"/>
    </source>
</evidence>
<proteinExistence type="predicted"/>
<dbReference type="OrthoDB" id="9789994at2"/>
<dbReference type="PANTHER" id="PTHR43553:SF3">
    <property type="entry name" value="ABC TRANSPORTER ATP-BINDING PROTEIN MODF"/>
    <property type="match status" value="1"/>
</dbReference>
<gene>
    <name evidence="5" type="ordered locus">Spirs_3348</name>
</gene>
<dbReference type="GO" id="GO:0005524">
    <property type="term" value="F:ATP binding"/>
    <property type="evidence" value="ECO:0007669"/>
    <property type="project" value="UniProtKB-KW"/>
</dbReference>
<accession>E1RAS4</accession>
<keyword evidence="1" id="KW-0813">Transport</keyword>
<dbReference type="HOGENOM" id="CLU_000604_1_11_12"/>
<dbReference type="SUPFAM" id="SSF52540">
    <property type="entry name" value="P-loop containing nucleoside triphosphate hydrolases"/>
    <property type="match status" value="1"/>
</dbReference>
<evidence type="ECO:0000313" key="6">
    <source>
        <dbReference type="Proteomes" id="UP000002318"/>
    </source>
</evidence>
<organism evidence="5 6">
    <name type="scientific">Sediminispirochaeta smaragdinae (strain DSM 11293 / JCM 15392 / SEBR 4228)</name>
    <name type="common">Spirochaeta smaragdinae</name>
    <dbReference type="NCBI Taxonomy" id="573413"/>
    <lineage>
        <taxon>Bacteria</taxon>
        <taxon>Pseudomonadati</taxon>
        <taxon>Spirochaetota</taxon>
        <taxon>Spirochaetia</taxon>
        <taxon>Spirochaetales</taxon>
        <taxon>Spirochaetaceae</taxon>
        <taxon>Sediminispirochaeta</taxon>
    </lineage>
</organism>
<dbReference type="InterPro" id="IPR050095">
    <property type="entry name" value="ECF_ABC_transporter_ATP-bd"/>
</dbReference>
<protein>
    <submittedName>
        <fullName evidence="5">ABC transporter related protein</fullName>
    </submittedName>
</protein>
<dbReference type="GO" id="GO:0016887">
    <property type="term" value="F:ATP hydrolysis activity"/>
    <property type="evidence" value="ECO:0007669"/>
    <property type="project" value="InterPro"/>
</dbReference>
<dbReference type="eggNOG" id="COG1119">
    <property type="taxonomic scope" value="Bacteria"/>
</dbReference>
<dbReference type="SMART" id="SM00382">
    <property type="entry name" value="AAA"/>
    <property type="match status" value="1"/>
</dbReference>
<evidence type="ECO:0000256" key="1">
    <source>
        <dbReference type="ARBA" id="ARBA00022448"/>
    </source>
</evidence>
<keyword evidence="3" id="KW-0067">ATP-binding</keyword>
<dbReference type="EMBL" id="CP002116">
    <property type="protein sequence ID" value="ADK82442.1"/>
    <property type="molecule type" value="Genomic_DNA"/>
</dbReference>
<dbReference type="InterPro" id="IPR003593">
    <property type="entry name" value="AAA+_ATPase"/>
</dbReference>
<dbReference type="PROSITE" id="PS50893">
    <property type="entry name" value="ABC_TRANSPORTER_2"/>
    <property type="match status" value="1"/>
</dbReference>
<dbReference type="KEGG" id="ssm:Spirs_3348"/>
<feature type="domain" description="ABC transporter" evidence="4">
    <location>
        <begin position="6"/>
        <end position="246"/>
    </location>
</feature>